<reference evidence="1 2" key="1">
    <citation type="journal article" date="2013" name="Int. J. Syst. Evol. Microbiol.">
        <title>Ilumatobacter nonamiense sp. nov. and Ilumatobacter coccineum sp. nov., isolated from seashore sand.</title>
        <authorList>
            <person name="Matsumoto A."/>
            <person name="Kasai H."/>
            <person name="Matsuo Y."/>
            <person name="Shizuri Y."/>
            <person name="Ichikawa N."/>
            <person name="Fujita N."/>
            <person name="Omura S."/>
            <person name="Takahashi Y."/>
        </authorList>
    </citation>
    <scope>NUCLEOTIDE SEQUENCE [LARGE SCALE GENOMIC DNA]</scope>
    <source>
        <strain evidence="2">NBRC 103263 / KCTC 29153 / YM16-304</strain>
    </source>
</reference>
<protein>
    <recommendedName>
        <fullName evidence="3">Peptidase S9 prolyl oligopeptidase catalytic domain-containing protein</fullName>
    </recommendedName>
</protein>
<proteinExistence type="predicted"/>
<dbReference type="PANTHER" id="PTHR13617:SF14">
    <property type="entry name" value="PROTEIN ABHD18"/>
    <property type="match status" value="1"/>
</dbReference>
<dbReference type="Proteomes" id="UP000011863">
    <property type="component" value="Chromosome"/>
</dbReference>
<accession>A0A6C7E5U5</accession>
<gene>
    <name evidence="1" type="ORF">YM304_02810</name>
</gene>
<dbReference type="KEGG" id="aym:YM304_02810"/>
<name>A0A6C7E5U5_ILUCY</name>
<dbReference type="InterPro" id="IPR029058">
    <property type="entry name" value="AB_hydrolase_fold"/>
</dbReference>
<sequence length="433" mass="48868">MLVTVFRRALTAGERGTAATVTVVRPAVGRRDLGAMRSRMTIVDEVFGQTRDWIVGHREDDLPRARLTPALAAKWIVDEWALQLESANSRLRAPSMSFRRRLRDELGDGVEMFNTEGWVDDPRSYHEDPPPLKRPRMTKKSVAGLEYEHLIVKSGYEPHADEPGRDRWLGYEPNRNAHAWVLRHDDGPRPWLICINGYRTGTPLVDFTTFNAKHLHHDLGLNLAFPVSPLHGPRSVGASGDRVLFGGAMNTVHTAAQAIWDIRRLKSWIQDTQDATAVGASGISLGGYFTSLLACFEDDLACAIAGVPEADLVRGMRRNVEALLPPFYEQWGLSWRSLERVNRVVSPLAMDPLIPKEARYIFGGLVDRWVRPGNVHALWEHWDEPEICWYQGSHLSFRIEPEVNRFIDRALADRLGVVDARSTSGRSHIRLIS</sequence>
<evidence type="ECO:0000313" key="2">
    <source>
        <dbReference type="Proteomes" id="UP000011863"/>
    </source>
</evidence>
<dbReference type="AlphaFoldDB" id="A0A6C7E5U5"/>
<keyword evidence="2" id="KW-1185">Reference proteome</keyword>
<evidence type="ECO:0008006" key="3">
    <source>
        <dbReference type="Google" id="ProtNLM"/>
    </source>
</evidence>
<dbReference type="SUPFAM" id="SSF53474">
    <property type="entry name" value="alpha/beta-Hydrolases"/>
    <property type="match status" value="1"/>
</dbReference>
<evidence type="ECO:0000313" key="1">
    <source>
        <dbReference type="EMBL" id="BAN00595.1"/>
    </source>
</evidence>
<dbReference type="PANTHER" id="PTHR13617">
    <property type="entry name" value="PROTEIN ABHD18"/>
    <property type="match status" value="1"/>
</dbReference>
<organism evidence="1 2">
    <name type="scientific">Ilumatobacter coccineus (strain NBRC 103263 / KCTC 29153 / YM16-304)</name>
    <dbReference type="NCBI Taxonomy" id="1313172"/>
    <lineage>
        <taxon>Bacteria</taxon>
        <taxon>Bacillati</taxon>
        <taxon>Actinomycetota</taxon>
        <taxon>Acidimicrobiia</taxon>
        <taxon>Acidimicrobiales</taxon>
        <taxon>Ilumatobacteraceae</taxon>
        <taxon>Ilumatobacter</taxon>
    </lineage>
</organism>
<dbReference type="EMBL" id="AP012057">
    <property type="protein sequence ID" value="BAN00595.1"/>
    <property type="molecule type" value="Genomic_DNA"/>
</dbReference>
<dbReference type="Gene3D" id="3.40.50.1820">
    <property type="entry name" value="alpha/beta hydrolase"/>
    <property type="match status" value="1"/>
</dbReference>